<keyword evidence="8" id="KW-1185">Reference proteome</keyword>
<comment type="similarity">
    <text evidence="6">Belongs to the peptidase M54 family.</text>
</comment>
<keyword evidence="4 6" id="KW-0862">Zinc</keyword>
<evidence type="ECO:0000256" key="4">
    <source>
        <dbReference type="ARBA" id="ARBA00022833"/>
    </source>
</evidence>
<evidence type="ECO:0000256" key="5">
    <source>
        <dbReference type="ARBA" id="ARBA00023049"/>
    </source>
</evidence>
<dbReference type="NCBIfam" id="NF033823">
    <property type="entry name" value="archmetzin"/>
    <property type="match status" value="1"/>
</dbReference>
<dbReference type="SUPFAM" id="SSF55486">
    <property type="entry name" value="Metalloproteases ('zincins'), catalytic domain"/>
    <property type="match status" value="1"/>
</dbReference>
<dbReference type="PIRSF" id="PIRSF005785">
    <property type="entry name" value="Zn-prot_arch"/>
    <property type="match status" value="1"/>
</dbReference>
<feature type="binding site" evidence="6">
    <location>
        <position position="139"/>
    </location>
    <ligand>
        <name>Zn(2+)</name>
        <dbReference type="ChEBI" id="CHEBI:29105"/>
        <label>1</label>
        <note>catalytic</note>
    </ligand>
</feature>
<accession>A0A977K9A3</accession>
<dbReference type="AlphaFoldDB" id="A0A977K9A3"/>
<dbReference type="InterPro" id="IPR012091">
    <property type="entry name" value="Pept_M54_archaemetzncn_arc/bac"/>
</dbReference>
<dbReference type="InterPro" id="IPR024079">
    <property type="entry name" value="MetalloPept_cat_dom_sf"/>
</dbReference>
<dbReference type="Pfam" id="PF07998">
    <property type="entry name" value="Peptidase_M54"/>
    <property type="match status" value="1"/>
</dbReference>
<dbReference type="KEGG" id="ipc:IPA_03520"/>
<comment type="function">
    <text evidence="6">Probable zinc metalloprotease whose natural substrate is unknown.</text>
</comment>
<dbReference type="PANTHER" id="PTHR15910:SF1">
    <property type="entry name" value="ARCHAEMETZINCIN-2"/>
    <property type="match status" value="1"/>
</dbReference>
<dbReference type="GO" id="GO:0008237">
    <property type="term" value="F:metallopeptidase activity"/>
    <property type="evidence" value="ECO:0007669"/>
    <property type="project" value="UniProtKB-UniRule"/>
</dbReference>
<feature type="binding site" evidence="6">
    <location>
        <position position="164"/>
    </location>
    <ligand>
        <name>Zn(2+)</name>
        <dbReference type="ChEBI" id="CHEBI:29105"/>
        <label>2</label>
    </ligand>
</feature>
<evidence type="ECO:0000256" key="3">
    <source>
        <dbReference type="ARBA" id="ARBA00022801"/>
    </source>
</evidence>
<feature type="active site" description="Proton acceptor" evidence="6">
    <location>
        <position position="130"/>
    </location>
</feature>
<comment type="cofactor">
    <cofactor evidence="6">
        <name>Zn(2+)</name>
        <dbReference type="ChEBI" id="CHEBI:29105"/>
    </cofactor>
    <text evidence="6">Binds 2 Zn(2+) ions per subunit. One is catalytic, whereas the other seems to have a structural role.</text>
</comment>
<keyword evidence="1 6" id="KW-0645">Protease</keyword>
<comment type="subunit">
    <text evidence="6">Monomer.</text>
</comment>
<dbReference type="Gene3D" id="3.40.390.10">
    <property type="entry name" value="Collagenase (Catalytic Domain)"/>
    <property type="match status" value="1"/>
</dbReference>
<dbReference type="GO" id="GO:0006508">
    <property type="term" value="P:proteolysis"/>
    <property type="evidence" value="ECO:0007669"/>
    <property type="project" value="UniProtKB-UniRule"/>
</dbReference>
<dbReference type="HAMAP" id="MF_01842">
    <property type="entry name" value="Archaemetzincin"/>
    <property type="match status" value="1"/>
</dbReference>
<dbReference type="EC" id="3.4.-.-" evidence="6"/>
<name>A0A977K9A3_9CREN</name>
<evidence type="ECO:0000256" key="2">
    <source>
        <dbReference type="ARBA" id="ARBA00022723"/>
    </source>
</evidence>
<evidence type="ECO:0000313" key="7">
    <source>
        <dbReference type="EMBL" id="UXD21368.1"/>
    </source>
</evidence>
<evidence type="ECO:0000256" key="1">
    <source>
        <dbReference type="ARBA" id="ARBA00022670"/>
    </source>
</evidence>
<reference evidence="7" key="1">
    <citation type="submission" date="2013-11" db="EMBL/GenBank/DDBJ databases">
        <title>Comparative genomics of Ignicoccus.</title>
        <authorList>
            <person name="Podar M."/>
        </authorList>
    </citation>
    <scope>NUCLEOTIDE SEQUENCE</scope>
    <source>
        <strain evidence="7">DSM 13166</strain>
    </source>
</reference>
<dbReference type="Proteomes" id="UP001063698">
    <property type="component" value="Chromosome"/>
</dbReference>
<dbReference type="EMBL" id="CP006868">
    <property type="protein sequence ID" value="UXD21368.1"/>
    <property type="molecule type" value="Genomic_DNA"/>
</dbReference>
<keyword evidence="5 6" id="KW-0482">Metalloprotease</keyword>
<gene>
    <name evidence="6" type="primary">amzA</name>
    <name evidence="7" type="ORF">IPA_03520</name>
</gene>
<proteinExistence type="inferred from homology"/>
<feature type="binding site" evidence="6">
    <location>
        <position position="167"/>
    </location>
    <ligand>
        <name>Zn(2+)</name>
        <dbReference type="ChEBI" id="CHEBI:29105"/>
        <label>2</label>
    </ligand>
</feature>
<feature type="binding site" evidence="6">
    <location>
        <position position="145"/>
    </location>
    <ligand>
        <name>Zn(2+)</name>
        <dbReference type="ChEBI" id="CHEBI:29105"/>
        <label>2</label>
    </ligand>
</feature>
<dbReference type="InterPro" id="IPR012962">
    <property type="entry name" value="Pept_M54_archaemetzincn"/>
</dbReference>
<feature type="binding site" evidence="6">
    <location>
        <position position="129"/>
    </location>
    <ligand>
        <name>Zn(2+)</name>
        <dbReference type="ChEBI" id="CHEBI:29105"/>
        <label>1</label>
        <note>catalytic</note>
    </ligand>
</feature>
<keyword evidence="3 6" id="KW-0378">Hydrolase</keyword>
<protein>
    <recommendedName>
        <fullName evidence="6">Archaemetzincin</fullName>
        <ecNumber evidence="6">3.4.-.-</ecNumber>
    </recommendedName>
</protein>
<dbReference type="CDD" id="cd11375">
    <property type="entry name" value="Peptidase_M54"/>
    <property type="match status" value="1"/>
</dbReference>
<organism evidence="7 8">
    <name type="scientific">Ignicoccus pacificus DSM 13166</name>
    <dbReference type="NCBI Taxonomy" id="940294"/>
    <lineage>
        <taxon>Archaea</taxon>
        <taxon>Thermoproteota</taxon>
        <taxon>Thermoprotei</taxon>
        <taxon>Desulfurococcales</taxon>
        <taxon>Desulfurococcaceae</taxon>
        <taxon>Ignicoccus</taxon>
    </lineage>
</organism>
<dbReference type="GO" id="GO:0008270">
    <property type="term" value="F:zinc ion binding"/>
    <property type="evidence" value="ECO:0007669"/>
    <property type="project" value="UniProtKB-UniRule"/>
</dbReference>
<dbReference type="PANTHER" id="PTHR15910">
    <property type="entry name" value="ARCHAEMETZINCIN"/>
    <property type="match status" value="1"/>
</dbReference>
<evidence type="ECO:0000313" key="8">
    <source>
        <dbReference type="Proteomes" id="UP001063698"/>
    </source>
</evidence>
<sequence length="181" mass="20515">MIVRLKRVGDVSTELIYEAADAIASEYGLKVIVDPFKVEPPMETFNWERLQYLASALTMKLAQEKARGEFLVFLVDADAYESGLNFVFGIALPRIGAASVFLKRLRPSFYGEPEDWNLFVSRVRKEVNHELGHLIGLDHCPNPRCVMSFSNSILDVDRKSENLCEDCKLKARELLATWEGS</sequence>
<keyword evidence="2 6" id="KW-0479">Metal-binding</keyword>
<feature type="binding site" evidence="6">
    <location>
        <position position="140"/>
    </location>
    <ligand>
        <name>Zn(2+)</name>
        <dbReference type="ChEBI" id="CHEBI:29105"/>
        <label>2</label>
    </ligand>
</feature>
<evidence type="ECO:0000256" key="6">
    <source>
        <dbReference type="HAMAP-Rule" id="MF_01842"/>
    </source>
</evidence>
<feature type="binding site" evidence="6">
    <location>
        <position position="133"/>
    </location>
    <ligand>
        <name>Zn(2+)</name>
        <dbReference type="ChEBI" id="CHEBI:29105"/>
        <label>1</label>
        <note>catalytic</note>
    </ligand>
</feature>